<evidence type="ECO:0000313" key="4">
    <source>
        <dbReference type="EMBL" id="KUG26617.1"/>
    </source>
</evidence>
<organism evidence="4">
    <name type="scientific">hydrocarbon metagenome</name>
    <dbReference type="NCBI Taxonomy" id="938273"/>
    <lineage>
        <taxon>unclassified sequences</taxon>
        <taxon>metagenomes</taxon>
        <taxon>ecological metagenomes</taxon>
    </lineage>
</organism>
<proteinExistence type="predicted"/>
<dbReference type="PANTHER" id="PTHR21666:SF289">
    <property type="entry name" value="L-ALA--D-GLU ENDOPEPTIDASE"/>
    <property type="match status" value="1"/>
</dbReference>
<dbReference type="InterPro" id="IPR011055">
    <property type="entry name" value="Dup_hybrid_motif"/>
</dbReference>
<dbReference type="CDD" id="cd12797">
    <property type="entry name" value="M23_peptidase"/>
    <property type="match status" value="1"/>
</dbReference>
<accession>A0A0W8G0T0</accession>
<dbReference type="AlphaFoldDB" id="A0A0W8G0T0"/>
<keyword evidence="1" id="KW-0732">Signal</keyword>
<dbReference type="Gene3D" id="2.70.70.10">
    <property type="entry name" value="Glucose Permease (Domain IIA)"/>
    <property type="match status" value="1"/>
</dbReference>
<dbReference type="InterPro" id="IPR016047">
    <property type="entry name" value="M23ase_b-sheet_dom"/>
</dbReference>
<dbReference type="SUPFAM" id="SSF51261">
    <property type="entry name" value="Duplicated hybrid motif"/>
    <property type="match status" value="1"/>
</dbReference>
<feature type="transmembrane region" description="Helical" evidence="2">
    <location>
        <begin position="29"/>
        <end position="55"/>
    </location>
</feature>
<keyword evidence="2" id="KW-1133">Transmembrane helix</keyword>
<dbReference type="EMBL" id="LNQE01000430">
    <property type="protein sequence ID" value="KUG26617.1"/>
    <property type="molecule type" value="Genomic_DNA"/>
</dbReference>
<dbReference type="InterPro" id="IPR050570">
    <property type="entry name" value="Cell_wall_metabolism_enzyme"/>
</dbReference>
<dbReference type="Pfam" id="PF01551">
    <property type="entry name" value="Peptidase_M23"/>
    <property type="match status" value="1"/>
</dbReference>
<keyword evidence="2" id="KW-0812">Transmembrane</keyword>
<keyword evidence="2" id="KW-0472">Membrane</keyword>
<evidence type="ECO:0000256" key="1">
    <source>
        <dbReference type="ARBA" id="ARBA00022729"/>
    </source>
</evidence>
<protein>
    <submittedName>
        <fullName evidence="4">Putative peptidase (Putative secreted protein)</fullName>
    </submittedName>
</protein>
<sequence>MIKKLKDIKNSSVYITPNFPVLQTKRYKFSFLSVVSAILGYSLFVAIVIVLILVLTPARNIVFFFENEKLSEQVERVKELESKVLFLSRELQSFASSNEKLKYAMIIASTDSLDSNSAIYDSLRQSRKKKIKAGGNILSVFRDFLQLYYSDNSEITFLAPVSGVVIKRFEPTRGHFGIDYGVRRGTNVHASLGGVVTFSGFTPDYGNTIIILHQNNYISVYRHCEILLKKEREAVRQGELIALSGDSGYKSSGPHLHFEIWYDGKAVDPLQFLINK</sequence>
<gene>
    <name evidence="4" type="ORF">ASZ90_003529</name>
</gene>
<dbReference type="GO" id="GO:0004222">
    <property type="term" value="F:metalloendopeptidase activity"/>
    <property type="evidence" value="ECO:0007669"/>
    <property type="project" value="TreeGrafter"/>
</dbReference>
<comment type="caution">
    <text evidence="4">The sequence shown here is derived from an EMBL/GenBank/DDBJ whole genome shotgun (WGS) entry which is preliminary data.</text>
</comment>
<evidence type="ECO:0000256" key="2">
    <source>
        <dbReference type="SAM" id="Phobius"/>
    </source>
</evidence>
<feature type="domain" description="M23ase beta-sheet core" evidence="3">
    <location>
        <begin position="174"/>
        <end position="269"/>
    </location>
</feature>
<evidence type="ECO:0000259" key="3">
    <source>
        <dbReference type="Pfam" id="PF01551"/>
    </source>
</evidence>
<dbReference type="PANTHER" id="PTHR21666">
    <property type="entry name" value="PEPTIDASE-RELATED"/>
    <property type="match status" value="1"/>
</dbReference>
<reference evidence="4" key="1">
    <citation type="journal article" date="2015" name="Proc. Natl. Acad. Sci. U.S.A.">
        <title>Networks of energetic and metabolic interactions define dynamics in microbial communities.</title>
        <authorList>
            <person name="Embree M."/>
            <person name="Liu J.K."/>
            <person name="Al-Bassam M.M."/>
            <person name="Zengler K."/>
        </authorList>
    </citation>
    <scope>NUCLEOTIDE SEQUENCE</scope>
</reference>
<name>A0A0W8G0T0_9ZZZZ</name>